<dbReference type="GO" id="GO:0006508">
    <property type="term" value="P:proteolysis"/>
    <property type="evidence" value="ECO:0007669"/>
    <property type="project" value="InterPro"/>
</dbReference>
<feature type="repeat" description="Pumilio" evidence="4">
    <location>
        <begin position="1041"/>
        <end position="1079"/>
    </location>
</feature>
<dbReference type="Gramene" id="EFJ29767">
    <property type="protein sequence ID" value="EFJ29767"/>
    <property type="gene ID" value="SELMODRAFT_440485"/>
</dbReference>
<evidence type="ECO:0000259" key="7">
    <source>
        <dbReference type="PROSITE" id="PS50303"/>
    </source>
</evidence>
<sequence>MPVPGSLERSFSVAYTIHKGRQRHQRESRRKSSIQCQLNPQPEQQRSVSPIPLKECLDLTTTRRAALAAPLVATAVATVANPARALIQTGQERDSTRQSQNAIDRLQSRVSTFQLGNGMKWIVLERHNAPIVACHTYADVGAADESTGMTGIAHLLEHLAFKGTRLIGSRGFERESEALDQLDEIFYALRDAKVAKNSKLVAKLVEEFARAQEQAAKFSAASQYGSLIERQGGVGLNAQTSQDSTEYFVSLPANKLELWMALESGRFMAPVFRDLYAEKEVVKEERRLRVENSPYGRFTEAFTEAAFPGQAYGRPIIGYPSDFEKIGRREVTDFFTKNYTPCKLTCAVVGDVNPVEVEKLATRYFGSWKTPCASPTSSSPRSYSELWRTQDGWDDFAASKPPPGEILRMSSPAQPLYMEGYYRPASWSSDDPVLSVISDVLAGGRVSRLYKRLIAPSRVLSAECLSSFPGDKFPCLMMLYASPTPGSSSTEKLAGLVHDQLQDLVRQGVEEGELVPIRKSTRASLLEALGSNSSMARILSTYEATAGSWNRVLEETREIESVTRDDVVRVASKLFTPSNRFFRRWARERDDASRDSGSRSSPVILSAMLLDRCHRGKERTLKSRLKHFSLRGQIDAETQKYFSEVLALLETIADDKEREALCASALEEARGKELRLASHPSCGRALEKLIQSFDAARLLSFLGQCTADFASMAMDPSASHVAEMMLGSLSEILQQNGGDAGLISSIESAVARISEVLQGSALEVMGNKYGSHVLRKFTLLAAGLVETEGKDGLSRKLGRMDSMAKTCECIHAGFPRILKQLTSEILVACKSSMSERRMDQFSSLVFQTILKALHGTGSDTSSAIATLLGFDQTEMISPKVLERILELMENQNGSHLMEVILQVASNEVYAKLLEEIFKGNLKRLATHQFSNFALQTLIAFARQEDQVSLFLDELGKDFTELIKKKRAGVIVSLLGISRLVATVICPKCASRDTLVLRLLHLEGHDSDGKSGRKMSILGCVMLQILFTFSQDCSQQYYKSFSVLEMTQILEAIKDKAGCHVVEAFLKSPASPKQKHAVIERLKDHFAVLATDTKAHYIVTKCFEAANLKLKESIVMELIGVQNDLSKSRHGPYILGRLNVAKYEKAPDKWRQSQQTSHAHKEDYEKLFKREQPEHHGAPRRKKQKYQ</sequence>
<feature type="compositionally biased region" description="Basic residues" evidence="6">
    <location>
        <begin position="1177"/>
        <end position="1186"/>
    </location>
</feature>
<feature type="domain" description="PUM-HD" evidence="7">
    <location>
        <begin position="586"/>
        <end position="978"/>
    </location>
</feature>
<evidence type="ECO:0000256" key="5">
    <source>
        <dbReference type="RuleBase" id="RU004447"/>
    </source>
</evidence>
<dbReference type="eggNOG" id="KOG0960">
    <property type="taxonomic scope" value="Eukaryota"/>
</dbReference>
<dbReference type="InterPro" id="IPR011249">
    <property type="entry name" value="Metalloenz_LuxS/M16"/>
</dbReference>
<dbReference type="Gene3D" id="3.30.830.10">
    <property type="entry name" value="Metalloenzyme, LuxS/M16 peptidase-like"/>
    <property type="match status" value="2"/>
</dbReference>
<dbReference type="eggNOG" id="KOG2188">
    <property type="taxonomic scope" value="Eukaryota"/>
</dbReference>
<evidence type="ECO:0000313" key="9">
    <source>
        <dbReference type="Proteomes" id="UP000001514"/>
    </source>
</evidence>
<accession>D8RDM2</accession>
<dbReference type="GO" id="GO:0006417">
    <property type="term" value="P:regulation of translation"/>
    <property type="evidence" value="ECO:0007669"/>
    <property type="project" value="UniProtKB-KW"/>
</dbReference>
<dbReference type="InParanoid" id="D8RDM2"/>
<dbReference type="InterPro" id="IPR033133">
    <property type="entry name" value="PUM-HD"/>
</dbReference>
<feature type="compositionally biased region" description="Basic and acidic residues" evidence="6">
    <location>
        <begin position="1158"/>
        <end position="1176"/>
    </location>
</feature>
<dbReference type="HOGENOM" id="CLU_272423_0_0_1"/>
<dbReference type="EMBL" id="GL377576">
    <property type="protein sequence ID" value="EFJ29767.1"/>
    <property type="molecule type" value="Genomic_DNA"/>
</dbReference>
<dbReference type="GO" id="GO:0004222">
    <property type="term" value="F:metalloendopeptidase activity"/>
    <property type="evidence" value="ECO:0007669"/>
    <property type="project" value="InterPro"/>
</dbReference>
<dbReference type="PROSITE" id="PS00143">
    <property type="entry name" value="INSULINASE"/>
    <property type="match status" value="1"/>
</dbReference>
<dbReference type="InterPro" id="IPR001313">
    <property type="entry name" value="Pumilio_RNA-bd_rpt"/>
</dbReference>
<dbReference type="GO" id="GO:0030686">
    <property type="term" value="C:90S preribosome"/>
    <property type="evidence" value="ECO:0000318"/>
    <property type="project" value="GO_Central"/>
</dbReference>
<comment type="similarity">
    <text evidence="5">Belongs to the peptidase M16 family.</text>
</comment>
<dbReference type="Pfam" id="PF05193">
    <property type="entry name" value="Peptidase_M16_C"/>
    <property type="match status" value="1"/>
</dbReference>
<dbReference type="InterPro" id="IPR007863">
    <property type="entry name" value="Peptidase_M16_C"/>
</dbReference>
<dbReference type="SUPFAM" id="SSF63411">
    <property type="entry name" value="LuxS/MPP-like metallohydrolase"/>
    <property type="match status" value="2"/>
</dbReference>
<dbReference type="Proteomes" id="UP000001514">
    <property type="component" value="Unassembled WGS sequence"/>
</dbReference>
<dbReference type="Pfam" id="PF00675">
    <property type="entry name" value="Peptidase_M16"/>
    <property type="match status" value="2"/>
</dbReference>
<feature type="compositionally biased region" description="Polar residues" evidence="6">
    <location>
        <begin position="33"/>
        <end position="48"/>
    </location>
</feature>
<dbReference type="SMR" id="D8RDM2"/>
<dbReference type="InterPro" id="IPR011989">
    <property type="entry name" value="ARM-like"/>
</dbReference>
<keyword evidence="1" id="KW-0677">Repeat</keyword>
<feature type="repeat" description="Pumilio" evidence="4">
    <location>
        <begin position="915"/>
        <end position="952"/>
    </location>
</feature>
<feature type="compositionally biased region" description="Basic residues" evidence="6">
    <location>
        <begin position="18"/>
        <end position="32"/>
    </location>
</feature>
<dbReference type="GO" id="GO:0000056">
    <property type="term" value="P:ribosomal small subunit export from nucleus"/>
    <property type="evidence" value="ECO:0000318"/>
    <property type="project" value="GO_Central"/>
</dbReference>
<protein>
    <recommendedName>
        <fullName evidence="7">PUM-HD domain-containing protein</fullName>
    </recommendedName>
</protein>
<evidence type="ECO:0000256" key="3">
    <source>
        <dbReference type="ARBA" id="ARBA00023242"/>
    </source>
</evidence>
<reference evidence="8 9" key="1">
    <citation type="journal article" date="2011" name="Science">
        <title>The Selaginella genome identifies genetic changes associated with the evolution of vascular plants.</title>
        <authorList>
            <person name="Banks J.A."/>
            <person name="Nishiyama T."/>
            <person name="Hasebe M."/>
            <person name="Bowman J.L."/>
            <person name="Gribskov M."/>
            <person name="dePamphilis C."/>
            <person name="Albert V.A."/>
            <person name="Aono N."/>
            <person name="Aoyama T."/>
            <person name="Ambrose B.A."/>
            <person name="Ashton N.W."/>
            <person name="Axtell M.J."/>
            <person name="Barker E."/>
            <person name="Barker M.S."/>
            <person name="Bennetzen J.L."/>
            <person name="Bonawitz N.D."/>
            <person name="Chapple C."/>
            <person name="Cheng C."/>
            <person name="Correa L.G."/>
            <person name="Dacre M."/>
            <person name="DeBarry J."/>
            <person name="Dreyer I."/>
            <person name="Elias M."/>
            <person name="Engstrom E.M."/>
            <person name="Estelle M."/>
            <person name="Feng L."/>
            <person name="Finet C."/>
            <person name="Floyd S.K."/>
            <person name="Frommer W.B."/>
            <person name="Fujita T."/>
            <person name="Gramzow L."/>
            <person name="Gutensohn M."/>
            <person name="Harholt J."/>
            <person name="Hattori M."/>
            <person name="Heyl A."/>
            <person name="Hirai T."/>
            <person name="Hiwatashi Y."/>
            <person name="Ishikawa M."/>
            <person name="Iwata M."/>
            <person name="Karol K.G."/>
            <person name="Koehler B."/>
            <person name="Kolukisaoglu U."/>
            <person name="Kubo M."/>
            <person name="Kurata T."/>
            <person name="Lalonde S."/>
            <person name="Li K."/>
            <person name="Li Y."/>
            <person name="Litt A."/>
            <person name="Lyons E."/>
            <person name="Manning G."/>
            <person name="Maruyama T."/>
            <person name="Michael T.P."/>
            <person name="Mikami K."/>
            <person name="Miyazaki S."/>
            <person name="Morinaga S."/>
            <person name="Murata T."/>
            <person name="Mueller-Roeber B."/>
            <person name="Nelson D.R."/>
            <person name="Obara M."/>
            <person name="Oguri Y."/>
            <person name="Olmstead R.G."/>
            <person name="Onodera N."/>
            <person name="Petersen B.L."/>
            <person name="Pils B."/>
            <person name="Prigge M."/>
            <person name="Rensing S.A."/>
            <person name="Riano-Pachon D.M."/>
            <person name="Roberts A.W."/>
            <person name="Sato Y."/>
            <person name="Scheller H.V."/>
            <person name="Schulz B."/>
            <person name="Schulz C."/>
            <person name="Shakirov E.V."/>
            <person name="Shibagaki N."/>
            <person name="Shinohara N."/>
            <person name="Shippen D.E."/>
            <person name="Soerensen I."/>
            <person name="Sotooka R."/>
            <person name="Sugimoto N."/>
            <person name="Sugita M."/>
            <person name="Sumikawa N."/>
            <person name="Tanurdzic M."/>
            <person name="Theissen G."/>
            <person name="Ulvskov P."/>
            <person name="Wakazuki S."/>
            <person name="Weng J.K."/>
            <person name="Willats W.W."/>
            <person name="Wipf D."/>
            <person name="Wolf P.G."/>
            <person name="Yang L."/>
            <person name="Zimmer A.D."/>
            <person name="Zhu Q."/>
            <person name="Mitros T."/>
            <person name="Hellsten U."/>
            <person name="Loque D."/>
            <person name="Otillar R."/>
            <person name="Salamov A."/>
            <person name="Schmutz J."/>
            <person name="Shapiro H."/>
            <person name="Lindquist E."/>
            <person name="Lucas S."/>
            <person name="Rokhsar D."/>
            <person name="Grigoriev I.V."/>
        </authorList>
    </citation>
    <scope>NUCLEOTIDE SEQUENCE [LARGE SCALE GENOMIC DNA]</scope>
</reference>
<dbReference type="PANTHER" id="PTHR13102:SF0">
    <property type="entry name" value="NUCLEOLAR PROTEIN 9"/>
    <property type="match status" value="1"/>
</dbReference>
<feature type="region of interest" description="Disordered" evidence="6">
    <location>
        <begin position="1145"/>
        <end position="1186"/>
    </location>
</feature>
<dbReference type="GO" id="GO:0000447">
    <property type="term" value="P:endonucleolytic cleavage in ITS1 to separate SSU-rRNA from 5.8S rRNA and LSU-rRNA from tricistronic rRNA transcript (SSU-rRNA, 5.8S rRNA, LSU-rRNA)"/>
    <property type="evidence" value="ECO:0000318"/>
    <property type="project" value="GO_Central"/>
</dbReference>
<dbReference type="GO" id="GO:0046872">
    <property type="term" value="F:metal ion binding"/>
    <property type="evidence" value="ECO:0007669"/>
    <property type="project" value="InterPro"/>
</dbReference>
<dbReference type="SUPFAM" id="SSF48371">
    <property type="entry name" value="ARM repeat"/>
    <property type="match status" value="2"/>
</dbReference>
<dbReference type="GO" id="GO:0000480">
    <property type="term" value="P:endonucleolytic cleavage in 5'-ETS of tricistronic rRNA transcript (SSU-rRNA, 5.8S rRNA, LSU-rRNA)"/>
    <property type="evidence" value="ECO:0000318"/>
    <property type="project" value="GO_Central"/>
</dbReference>
<dbReference type="GO" id="GO:0030688">
    <property type="term" value="C:preribosome, small subunit precursor"/>
    <property type="evidence" value="ECO:0000318"/>
    <property type="project" value="GO_Central"/>
</dbReference>
<gene>
    <name evidence="8" type="ORF">SELMODRAFT_440485</name>
</gene>
<dbReference type="AlphaFoldDB" id="D8RDM2"/>
<evidence type="ECO:0000256" key="4">
    <source>
        <dbReference type="PROSITE-ProRule" id="PRU00317"/>
    </source>
</evidence>
<dbReference type="STRING" id="88036.D8RDM2"/>
<feature type="region of interest" description="Disordered" evidence="6">
    <location>
        <begin position="18"/>
        <end position="48"/>
    </location>
</feature>
<keyword evidence="3" id="KW-0539">Nucleus</keyword>
<dbReference type="PROSITE" id="PS50303">
    <property type="entry name" value="PUM_HD"/>
    <property type="match status" value="1"/>
</dbReference>
<proteinExistence type="inferred from homology"/>
<evidence type="ECO:0000256" key="1">
    <source>
        <dbReference type="ARBA" id="ARBA00022737"/>
    </source>
</evidence>
<dbReference type="SMART" id="SM00025">
    <property type="entry name" value="Pumilio"/>
    <property type="match status" value="4"/>
</dbReference>
<keyword evidence="9" id="KW-1185">Reference proteome</keyword>
<dbReference type="InterPro" id="IPR040000">
    <property type="entry name" value="NOP9"/>
</dbReference>
<dbReference type="InterPro" id="IPR016024">
    <property type="entry name" value="ARM-type_fold"/>
</dbReference>
<dbReference type="Gene3D" id="1.25.10.10">
    <property type="entry name" value="Leucine-rich Repeat Variant"/>
    <property type="match status" value="2"/>
</dbReference>
<dbReference type="Pfam" id="PF22493">
    <property type="entry name" value="PUF_NOP9"/>
    <property type="match status" value="1"/>
</dbReference>
<dbReference type="KEGG" id="smo:SELMODRAFT_440485"/>
<keyword evidence="2" id="KW-0810">Translation regulation</keyword>
<dbReference type="InterPro" id="IPR011765">
    <property type="entry name" value="Pept_M16_N"/>
</dbReference>
<organism evidence="9">
    <name type="scientific">Selaginella moellendorffii</name>
    <name type="common">Spikemoss</name>
    <dbReference type="NCBI Taxonomy" id="88036"/>
    <lineage>
        <taxon>Eukaryota</taxon>
        <taxon>Viridiplantae</taxon>
        <taxon>Streptophyta</taxon>
        <taxon>Embryophyta</taxon>
        <taxon>Tracheophyta</taxon>
        <taxon>Lycopodiopsida</taxon>
        <taxon>Selaginellales</taxon>
        <taxon>Selaginellaceae</taxon>
        <taxon>Selaginella</taxon>
    </lineage>
</organism>
<dbReference type="InterPro" id="IPR001431">
    <property type="entry name" value="Pept_M16_Zn_BS"/>
</dbReference>
<dbReference type="GO" id="GO:0005730">
    <property type="term" value="C:nucleolus"/>
    <property type="evidence" value="ECO:0000318"/>
    <property type="project" value="GO_Central"/>
</dbReference>
<dbReference type="PANTHER" id="PTHR13102">
    <property type="entry name" value="NUCLEOLAR PROTEIN 9"/>
    <property type="match status" value="1"/>
</dbReference>
<evidence type="ECO:0000256" key="6">
    <source>
        <dbReference type="SAM" id="MobiDB-lite"/>
    </source>
</evidence>
<dbReference type="GO" id="GO:0000472">
    <property type="term" value="P:endonucleolytic cleavage to generate mature 5'-end of SSU-rRNA from (SSU-rRNA, 5.8S rRNA, LSU-rRNA)"/>
    <property type="evidence" value="ECO:0000318"/>
    <property type="project" value="GO_Central"/>
</dbReference>
<dbReference type="GO" id="GO:0003723">
    <property type="term" value="F:RNA binding"/>
    <property type="evidence" value="ECO:0000318"/>
    <property type="project" value="GO_Central"/>
</dbReference>
<evidence type="ECO:0000313" key="8">
    <source>
        <dbReference type="EMBL" id="EFJ29767.1"/>
    </source>
</evidence>
<dbReference type="PROSITE" id="PS50302">
    <property type="entry name" value="PUM"/>
    <property type="match status" value="3"/>
</dbReference>
<evidence type="ECO:0000256" key="2">
    <source>
        <dbReference type="ARBA" id="ARBA00022845"/>
    </source>
</evidence>
<name>D8RDM2_SELML</name>
<feature type="repeat" description="Pumilio" evidence="4">
    <location>
        <begin position="879"/>
        <end position="914"/>
    </location>
</feature>